<organism evidence="7 8">
    <name type="scientific">Prorocentrum cordatum</name>
    <dbReference type="NCBI Taxonomy" id="2364126"/>
    <lineage>
        <taxon>Eukaryota</taxon>
        <taxon>Sar</taxon>
        <taxon>Alveolata</taxon>
        <taxon>Dinophyceae</taxon>
        <taxon>Prorocentrales</taxon>
        <taxon>Prorocentraceae</taxon>
        <taxon>Prorocentrum</taxon>
    </lineage>
</organism>
<keyword evidence="4 5" id="KW-0472">Membrane</keyword>
<feature type="domain" description="Sugar phosphate transporter" evidence="6">
    <location>
        <begin position="21"/>
        <end position="305"/>
    </location>
</feature>
<feature type="transmembrane region" description="Helical" evidence="5">
    <location>
        <begin position="47"/>
        <end position="69"/>
    </location>
</feature>
<comment type="subcellular location">
    <subcellularLocation>
        <location evidence="1">Membrane</location>
        <topology evidence="1">Multi-pass membrane protein</topology>
    </subcellularLocation>
</comment>
<comment type="caution">
    <text evidence="7">The sequence shown here is derived from an EMBL/GenBank/DDBJ whole genome shotgun (WGS) entry which is preliminary data.</text>
</comment>
<evidence type="ECO:0000313" key="8">
    <source>
        <dbReference type="Proteomes" id="UP001189429"/>
    </source>
</evidence>
<evidence type="ECO:0000256" key="2">
    <source>
        <dbReference type="ARBA" id="ARBA00022692"/>
    </source>
</evidence>
<sequence length="353" mass="38611">MAETTSGGFSLAQVLKTLALCTGYIALSGGLINFNKYLMHKGRFPHPMFLTAMHMSASLLLTSLVLLVRPSAMPSVEACKGRLAKLYKYLAPIGFLFAIMLYGSNRAYLYCSVAFLQFMKEANVVLVFTFSALAGLQFFNRQRVVVIAWVILGSSLCVHGELNFVFVGFMLQGVSQFAECARAVVAELVLTGSEFKLDPLSYTFFMAPVCLLVLGIGNAITWDHSVITDLAVWWPYLIPNACIAFCLNVMIAQVIKETSAVGFIITGVVKDIALVVFSSVFFHDSITASQWLSFTVTLSGVFFWSFMKVFPDHPAVKTFETMLGIGYGPFPGAPLGKTQIDSEATPLVGEKKV</sequence>
<protein>
    <recommendedName>
        <fullName evidence="6">Sugar phosphate transporter domain-containing protein</fullName>
    </recommendedName>
</protein>
<keyword evidence="3 5" id="KW-1133">Transmembrane helix</keyword>
<feature type="transmembrane region" description="Helical" evidence="5">
    <location>
        <begin position="263"/>
        <end position="282"/>
    </location>
</feature>
<feature type="transmembrane region" description="Helical" evidence="5">
    <location>
        <begin position="200"/>
        <end position="220"/>
    </location>
</feature>
<feature type="transmembrane region" description="Helical" evidence="5">
    <location>
        <begin position="122"/>
        <end position="140"/>
    </location>
</feature>
<reference evidence="7" key="1">
    <citation type="submission" date="2023-10" db="EMBL/GenBank/DDBJ databases">
        <authorList>
            <person name="Chen Y."/>
            <person name="Shah S."/>
            <person name="Dougan E. K."/>
            <person name="Thang M."/>
            <person name="Chan C."/>
        </authorList>
    </citation>
    <scope>NUCLEOTIDE SEQUENCE [LARGE SCALE GENOMIC DNA]</scope>
</reference>
<dbReference type="PANTHER" id="PTHR11132">
    <property type="entry name" value="SOLUTE CARRIER FAMILY 35"/>
    <property type="match status" value="1"/>
</dbReference>
<dbReference type="Pfam" id="PF03151">
    <property type="entry name" value="TPT"/>
    <property type="match status" value="1"/>
</dbReference>
<dbReference type="InterPro" id="IPR004853">
    <property type="entry name" value="Sugar_P_trans_dom"/>
</dbReference>
<feature type="transmembrane region" description="Helical" evidence="5">
    <location>
        <begin position="288"/>
        <end position="307"/>
    </location>
</feature>
<evidence type="ECO:0000256" key="5">
    <source>
        <dbReference type="SAM" id="Phobius"/>
    </source>
</evidence>
<evidence type="ECO:0000256" key="3">
    <source>
        <dbReference type="ARBA" id="ARBA00022989"/>
    </source>
</evidence>
<evidence type="ECO:0000256" key="1">
    <source>
        <dbReference type="ARBA" id="ARBA00004141"/>
    </source>
</evidence>
<keyword evidence="8" id="KW-1185">Reference proteome</keyword>
<accession>A0ABN9S2X5</accession>
<proteinExistence type="predicted"/>
<feature type="transmembrane region" description="Helical" evidence="5">
    <location>
        <begin position="89"/>
        <end position="110"/>
    </location>
</feature>
<feature type="transmembrane region" description="Helical" evidence="5">
    <location>
        <begin position="232"/>
        <end position="251"/>
    </location>
</feature>
<dbReference type="EMBL" id="CAUYUJ010008890">
    <property type="protein sequence ID" value="CAK0825271.1"/>
    <property type="molecule type" value="Genomic_DNA"/>
</dbReference>
<feature type="transmembrane region" description="Helical" evidence="5">
    <location>
        <begin position="14"/>
        <end position="35"/>
    </location>
</feature>
<gene>
    <name evidence="7" type="ORF">PCOR1329_LOCUS25437</name>
</gene>
<evidence type="ECO:0000313" key="7">
    <source>
        <dbReference type="EMBL" id="CAK0825271.1"/>
    </source>
</evidence>
<dbReference type="InterPro" id="IPR050186">
    <property type="entry name" value="TPT_transporter"/>
</dbReference>
<name>A0ABN9S2X5_9DINO</name>
<evidence type="ECO:0000259" key="6">
    <source>
        <dbReference type="Pfam" id="PF03151"/>
    </source>
</evidence>
<dbReference type="Proteomes" id="UP001189429">
    <property type="component" value="Unassembled WGS sequence"/>
</dbReference>
<evidence type="ECO:0000256" key="4">
    <source>
        <dbReference type="ARBA" id="ARBA00023136"/>
    </source>
</evidence>
<feature type="transmembrane region" description="Helical" evidence="5">
    <location>
        <begin position="146"/>
        <end position="169"/>
    </location>
</feature>
<keyword evidence="2 5" id="KW-0812">Transmembrane</keyword>